<dbReference type="SUPFAM" id="SSF46565">
    <property type="entry name" value="Chaperone J-domain"/>
    <property type="match status" value="1"/>
</dbReference>
<protein>
    <recommendedName>
        <fullName evidence="7">J domain-containing protein</fullName>
    </recommendedName>
</protein>
<dbReference type="PANTHER" id="PTHR44313">
    <property type="entry name" value="DNAJ HOMOLOG SUBFAMILY C MEMBER 17"/>
    <property type="match status" value="1"/>
</dbReference>
<feature type="domain" description="J" evidence="7">
    <location>
        <begin position="15"/>
        <end position="81"/>
    </location>
</feature>
<evidence type="ECO:0000256" key="3">
    <source>
        <dbReference type="ARBA" id="ARBA00022490"/>
    </source>
</evidence>
<dbReference type="AlphaFoldDB" id="A0A6H0XJD4"/>
<evidence type="ECO:0000256" key="1">
    <source>
        <dbReference type="ARBA" id="ARBA00004123"/>
    </source>
</evidence>
<dbReference type="EMBL" id="CP051139">
    <property type="protein sequence ID" value="QIW94825.1"/>
    <property type="molecule type" value="Genomic_DNA"/>
</dbReference>
<dbReference type="Gene3D" id="1.10.287.110">
    <property type="entry name" value="DnaJ domain"/>
    <property type="match status" value="1"/>
</dbReference>
<evidence type="ECO:0000256" key="2">
    <source>
        <dbReference type="ARBA" id="ARBA00004496"/>
    </source>
</evidence>
<keyword evidence="5" id="KW-0539">Nucleus</keyword>
<evidence type="ECO:0000256" key="5">
    <source>
        <dbReference type="ARBA" id="ARBA00023242"/>
    </source>
</evidence>
<dbReference type="GO" id="GO:0005737">
    <property type="term" value="C:cytoplasm"/>
    <property type="evidence" value="ECO:0007669"/>
    <property type="project" value="UniProtKB-SubCell"/>
</dbReference>
<evidence type="ECO:0000256" key="4">
    <source>
        <dbReference type="ARBA" id="ARBA00023186"/>
    </source>
</evidence>
<dbReference type="OrthoDB" id="376357at2759"/>
<evidence type="ECO:0000313" key="8">
    <source>
        <dbReference type="EMBL" id="QIW94825.1"/>
    </source>
</evidence>
<feature type="region of interest" description="Disordered" evidence="6">
    <location>
        <begin position="273"/>
        <end position="308"/>
    </location>
</feature>
<dbReference type="PANTHER" id="PTHR44313:SF1">
    <property type="entry name" value="DNAJ HOMOLOG SUBFAMILY C MEMBER 17"/>
    <property type="match status" value="1"/>
</dbReference>
<proteinExistence type="predicted"/>
<evidence type="ECO:0000259" key="7">
    <source>
        <dbReference type="PROSITE" id="PS50076"/>
    </source>
</evidence>
<keyword evidence="4" id="KW-0143">Chaperone</keyword>
<dbReference type="Pfam" id="PF00226">
    <property type="entry name" value="DnaJ"/>
    <property type="match status" value="1"/>
</dbReference>
<feature type="compositionally biased region" description="Basic and acidic residues" evidence="6">
    <location>
        <begin position="273"/>
        <end position="295"/>
    </location>
</feature>
<evidence type="ECO:0000256" key="6">
    <source>
        <dbReference type="SAM" id="MobiDB-lite"/>
    </source>
</evidence>
<dbReference type="GO" id="GO:0000390">
    <property type="term" value="P:spliceosomal complex disassembly"/>
    <property type="evidence" value="ECO:0007669"/>
    <property type="project" value="TreeGrafter"/>
</dbReference>
<reference evidence="8 9" key="1">
    <citation type="journal article" date="2016" name="Sci. Rep.">
        <title>Peltaster fructicola genome reveals evolution from an invasive phytopathogen to an ectophytic parasite.</title>
        <authorList>
            <person name="Xu C."/>
            <person name="Chen H."/>
            <person name="Gleason M.L."/>
            <person name="Xu J.R."/>
            <person name="Liu H."/>
            <person name="Zhang R."/>
            <person name="Sun G."/>
        </authorList>
    </citation>
    <scope>NUCLEOTIDE SEQUENCE [LARGE SCALE GENOMIC DNA]</scope>
    <source>
        <strain evidence="8 9">LNHT1506</strain>
    </source>
</reference>
<dbReference type="SMART" id="SM00271">
    <property type="entry name" value="DnaJ"/>
    <property type="match status" value="1"/>
</dbReference>
<evidence type="ECO:0000313" key="9">
    <source>
        <dbReference type="Proteomes" id="UP000503462"/>
    </source>
</evidence>
<dbReference type="InterPro" id="IPR001623">
    <property type="entry name" value="DnaJ_domain"/>
</dbReference>
<sequence length="308" mass="35801">MAENDFKQHVHSSEDFYALLELESSATEAEIRRAYRQTARKYHPDKVGASNQAALEKFHLLQIAYGILSDDSLKELYDNGRRARQEQEARKSAFSDRRKAMVEELERRESNGRKRKVEEQQAEQRLEQLAADGKRRRLEMQDRLRREQLQADALYQQDQQRKEEQQMGTESQLDELDRGISVRYVKNDKTERWDKAFLETKFAKHGTIEGIILKEKRLKPPGAKHKQDYFVATILYKSIREAHAAILQFPEAQAMDEELKAVESVGWVVARKNDTTTTTKEDTGTAPIKSDESRKIPKFSFNPKLATK</sequence>
<keyword evidence="9" id="KW-1185">Reference proteome</keyword>
<comment type="subcellular location">
    <subcellularLocation>
        <location evidence="2">Cytoplasm</location>
    </subcellularLocation>
    <subcellularLocation>
        <location evidence="1">Nucleus</location>
    </subcellularLocation>
</comment>
<dbReference type="InterPro" id="IPR036869">
    <property type="entry name" value="J_dom_sf"/>
</dbReference>
<accession>A0A6H0XJD4</accession>
<organism evidence="8 9">
    <name type="scientific">Peltaster fructicola</name>
    <dbReference type="NCBI Taxonomy" id="286661"/>
    <lineage>
        <taxon>Eukaryota</taxon>
        <taxon>Fungi</taxon>
        <taxon>Dikarya</taxon>
        <taxon>Ascomycota</taxon>
        <taxon>Pezizomycotina</taxon>
        <taxon>Dothideomycetes</taxon>
        <taxon>Dothideomycetes incertae sedis</taxon>
        <taxon>Peltaster</taxon>
    </lineage>
</organism>
<keyword evidence="3" id="KW-0963">Cytoplasm</keyword>
<dbReference type="PROSITE" id="PS50076">
    <property type="entry name" value="DNAJ_2"/>
    <property type="match status" value="1"/>
</dbReference>
<dbReference type="PRINTS" id="PR00625">
    <property type="entry name" value="JDOMAIN"/>
</dbReference>
<dbReference type="Proteomes" id="UP000503462">
    <property type="component" value="Chromosome 1"/>
</dbReference>
<gene>
    <name evidence="8" type="ORF">AMS68_000343</name>
</gene>
<dbReference type="CDD" id="cd06257">
    <property type="entry name" value="DnaJ"/>
    <property type="match status" value="1"/>
</dbReference>
<dbReference type="GO" id="GO:0005681">
    <property type="term" value="C:spliceosomal complex"/>
    <property type="evidence" value="ECO:0007669"/>
    <property type="project" value="TreeGrafter"/>
</dbReference>
<name>A0A6H0XJD4_9PEZI</name>
<feature type="region of interest" description="Disordered" evidence="6">
    <location>
        <begin position="154"/>
        <end position="173"/>
    </location>
</feature>
<dbReference type="InterPro" id="IPR052094">
    <property type="entry name" value="Pre-mRNA-splicing_ERAD"/>
</dbReference>